<sequence>MPLHLVNICETMSPTLMNGNCRLPSIIPIDGDKLSLRNIQA</sequence>
<dbReference type="Proteomes" id="UP000199361">
    <property type="component" value="Unassembled WGS sequence"/>
</dbReference>
<reference evidence="1 2" key="1">
    <citation type="submission" date="2016-10" db="EMBL/GenBank/DDBJ databases">
        <authorList>
            <person name="de Groot N.N."/>
        </authorList>
    </citation>
    <scope>NUCLEOTIDE SEQUENCE [LARGE SCALE GENOMIC DNA]</scope>
    <source>
        <strain evidence="1 2">CGMCC 4.5598</strain>
    </source>
</reference>
<keyword evidence="2" id="KW-1185">Reference proteome</keyword>
<dbReference type="RefSeq" id="WP_281249630.1">
    <property type="nucleotide sequence ID" value="NZ_FOHX01000013.1"/>
</dbReference>
<dbReference type="AlphaFoldDB" id="A0A1I0L880"/>
<gene>
    <name evidence="1" type="ORF">SAMN05421811_113139</name>
</gene>
<accession>A0A1I0L880</accession>
<evidence type="ECO:0000313" key="1">
    <source>
        <dbReference type="EMBL" id="SEU36139.1"/>
    </source>
</evidence>
<evidence type="ECO:0000313" key="2">
    <source>
        <dbReference type="Proteomes" id="UP000199361"/>
    </source>
</evidence>
<name>A0A1I0L880_9ACTN</name>
<proteinExistence type="predicted"/>
<protein>
    <submittedName>
        <fullName evidence="1">Uncharacterized protein</fullName>
    </submittedName>
</protein>
<dbReference type="EMBL" id="FOHX01000013">
    <property type="protein sequence ID" value="SEU36139.1"/>
    <property type="molecule type" value="Genomic_DNA"/>
</dbReference>
<organism evidence="1 2">
    <name type="scientific">Nonomuraea wenchangensis</name>
    <dbReference type="NCBI Taxonomy" id="568860"/>
    <lineage>
        <taxon>Bacteria</taxon>
        <taxon>Bacillati</taxon>
        <taxon>Actinomycetota</taxon>
        <taxon>Actinomycetes</taxon>
        <taxon>Streptosporangiales</taxon>
        <taxon>Streptosporangiaceae</taxon>
        <taxon>Nonomuraea</taxon>
    </lineage>
</organism>